<keyword evidence="3" id="KW-1185">Reference proteome</keyword>
<dbReference type="InterPro" id="IPR024239">
    <property type="entry name" value="SyrA"/>
</dbReference>
<keyword evidence="1" id="KW-0812">Transmembrane</keyword>
<name>A0A135P1T7_9HYPH</name>
<dbReference type="Pfam" id="PF11089">
    <property type="entry name" value="SyrA"/>
    <property type="match status" value="1"/>
</dbReference>
<protein>
    <submittedName>
        <fullName evidence="2">Exopolysaccharide production repressor exox</fullName>
    </submittedName>
</protein>
<comment type="caution">
    <text evidence="2">The sequence shown here is derived from an EMBL/GenBank/DDBJ whole genome shotgun (WGS) entry which is preliminary data.</text>
</comment>
<dbReference type="AlphaFoldDB" id="A0A135P1T7"/>
<evidence type="ECO:0000313" key="2">
    <source>
        <dbReference type="EMBL" id="KXG85380.1"/>
    </source>
</evidence>
<evidence type="ECO:0000313" key="3">
    <source>
        <dbReference type="Proteomes" id="UP000070498"/>
    </source>
</evidence>
<reference evidence="2 3" key="1">
    <citation type="submission" date="2015-11" db="EMBL/GenBank/DDBJ databases">
        <title>Draft genome sequence of Agrobacterium sp. R89-1.</title>
        <authorList>
            <person name="Zahradnik J."/>
            <person name="Kyslikova E."/>
            <person name="Palyzova A."/>
            <person name="Kyslik P."/>
        </authorList>
    </citation>
    <scope>NUCLEOTIDE SEQUENCE [LARGE SCALE GENOMIC DNA]</scope>
    <source>
        <strain evidence="2 3">R89-1</strain>
    </source>
</reference>
<dbReference type="Proteomes" id="UP000070498">
    <property type="component" value="Unassembled WGS sequence"/>
</dbReference>
<accession>A0A135P1T7</accession>
<dbReference type="EMBL" id="LNUW01000034">
    <property type="protein sequence ID" value="KXG85380.1"/>
    <property type="molecule type" value="Genomic_DNA"/>
</dbReference>
<feature type="transmembrane region" description="Helical" evidence="1">
    <location>
        <begin position="27"/>
        <end position="46"/>
    </location>
</feature>
<keyword evidence="1" id="KW-0472">Membrane</keyword>
<keyword evidence="1" id="KW-1133">Transmembrane helix</keyword>
<sequence length="87" mass="9677">MICALLVFAIATYFIYGSFYTSFIQTLICLVIIQVGYFVGVLILVAKEKRQMRATLNFQKDVAPAPEKSVTETISVVAPHSPKLSDF</sequence>
<evidence type="ECO:0000256" key="1">
    <source>
        <dbReference type="SAM" id="Phobius"/>
    </source>
</evidence>
<gene>
    <name evidence="2" type="ORF">ATO67_08550</name>
</gene>
<organism evidence="2 3">
    <name type="scientific">Agrobacterium bohemicum</name>
    <dbReference type="NCBI Taxonomy" id="2052828"/>
    <lineage>
        <taxon>Bacteria</taxon>
        <taxon>Pseudomonadati</taxon>
        <taxon>Pseudomonadota</taxon>
        <taxon>Alphaproteobacteria</taxon>
        <taxon>Hyphomicrobiales</taxon>
        <taxon>Rhizobiaceae</taxon>
        <taxon>Rhizobium/Agrobacterium group</taxon>
        <taxon>Agrobacterium</taxon>
    </lineage>
</organism>
<proteinExistence type="predicted"/>